<keyword evidence="3" id="KW-0285">Flavoprotein</keyword>
<evidence type="ECO:0000256" key="1">
    <source>
        <dbReference type="ARBA" id="ARBA00001917"/>
    </source>
</evidence>
<keyword evidence="2" id="KW-0820">tRNA-binding</keyword>
<keyword evidence="7" id="KW-0521">NADP</keyword>
<dbReference type="GO" id="GO:0050660">
    <property type="term" value="F:flavin adenine dinucleotide binding"/>
    <property type="evidence" value="ECO:0007669"/>
    <property type="project" value="InterPro"/>
</dbReference>
<feature type="compositionally biased region" description="Polar residues" evidence="12">
    <location>
        <begin position="408"/>
        <end position="427"/>
    </location>
</feature>
<dbReference type="EMBL" id="MCFF01000002">
    <property type="protein sequence ID" value="ORZ28252.1"/>
    <property type="molecule type" value="Genomic_DNA"/>
</dbReference>
<reference evidence="14 15" key="1">
    <citation type="submission" date="2016-07" db="EMBL/GenBank/DDBJ databases">
        <title>Pervasive Adenine N6-methylation of Active Genes in Fungi.</title>
        <authorList>
            <consortium name="DOE Joint Genome Institute"/>
            <person name="Mondo S.J."/>
            <person name="Dannebaum R.O."/>
            <person name="Kuo R.C."/>
            <person name="Labutti K."/>
            <person name="Haridas S."/>
            <person name="Kuo A."/>
            <person name="Salamov A."/>
            <person name="Ahrendt S.R."/>
            <person name="Lipzen A."/>
            <person name="Sullivan W."/>
            <person name="Andreopoulos W.B."/>
            <person name="Clum A."/>
            <person name="Lindquist E."/>
            <person name="Daum C."/>
            <person name="Ramamoorthy G.K."/>
            <person name="Gryganskyi A."/>
            <person name="Culley D."/>
            <person name="Magnuson J.K."/>
            <person name="James T.Y."/>
            <person name="O'Malley M.A."/>
            <person name="Stajich J.E."/>
            <person name="Spatafora J.W."/>
            <person name="Visel A."/>
            <person name="Grigoriev I.V."/>
        </authorList>
    </citation>
    <scope>NUCLEOTIDE SEQUENCE [LARGE SCALE GENOMIC DNA]</scope>
    <source>
        <strain evidence="14 15">NRRL 3116</strain>
    </source>
</reference>
<keyword evidence="6" id="KW-0819">tRNA processing</keyword>
<evidence type="ECO:0000256" key="5">
    <source>
        <dbReference type="ARBA" id="ARBA00022664"/>
    </source>
</evidence>
<dbReference type="InterPro" id="IPR035587">
    <property type="entry name" value="DUS-like_FMN-bd"/>
</dbReference>
<dbReference type="OrthoDB" id="10262250at2759"/>
<evidence type="ECO:0000256" key="11">
    <source>
        <dbReference type="ARBA" id="ARBA00049447"/>
    </source>
</evidence>
<dbReference type="Proteomes" id="UP000193648">
    <property type="component" value="Unassembled WGS sequence"/>
</dbReference>
<keyword evidence="8" id="KW-0694">RNA-binding</keyword>
<dbReference type="CDD" id="cd02801">
    <property type="entry name" value="DUS_like_FMN"/>
    <property type="match status" value="1"/>
</dbReference>
<organism evidence="14 15">
    <name type="scientific">Lobosporangium transversale</name>
    <dbReference type="NCBI Taxonomy" id="64571"/>
    <lineage>
        <taxon>Eukaryota</taxon>
        <taxon>Fungi</taxon>
        <taxon>Fungi incertae sedis</taxon>
        <taxon>Mucoromycota</taxon>
        <taxon>Mortierellomycotina</taxon>
        <taxon>Mortierellomycetes</taxon>
        <taxon>Mortierellales</taxon>
        <taxon>Mortierellaceae</taxon>
        <taxon>Lobosporangium</taxon>
    </lineage>
</organism>
<dbReference type="GO" id="GO:0000049">
    <property type="term" value="F:tRNA binding"/>
    <property type="evidence" value="ECO:0007669"/>
    <property type="project" value="UniProtKB-KW"/>
</dbReference>
<dbReference type="PANTHER" id="PTHR42907">
    <property type="entry name" value="FMN-LINKED OXIDOREDUCTASES SUPERFAMILY PROTEIN"/>
    <property type="match status" value="1"/>
</dbReference>
<dbReference type="AlphaFoldDB" id="A0A1Y2H5D2"/>
<comment type="catalytic activity">
    <reaction evidence="10">
        <text>a 5,6-dihydrouridine in mRNA + NAD(+) = a uridine in mRNA + NADH + H(+)</text>
        <dbReference type="Rhea" id="RHEA:69851"/>
        <dbReference type="Rhea" id="RHEA-COMP:14658"/>
        <dbReference type="Rhea" id="RHEA-COMP:17789"/>
        <dbReference type="ChEBI" id="CHEBI:15378"/>
        <dbReference type="ChEBI" id="CHEBI:57540"/>
        <dbReference type="ChEBI" id="CHEBI:57945"/>
        <dbReference type="ChEBI" id="CHEBI:65315"/>
        <dbReference type="ChEBI" id="CHEBI:74443"/>
    </reaction>
    <physiologicalReaction direction="right-to-left" evidence="10">
        <dbReference type="Rhea" id="RHEA:69853"/>
    </physiologicalReaction>
</comment>
<accession>A0A1Y2H5D2</accession>
<dbReference type="GO" id="GO:0006397">
    <property type="term" value="P:mRNA processing"/>
    <property type="evidence" value="ECO:0007669"/>
    <property type="project" value="UniProtKB-KW"/>
</dbReference>
<evidence type="ECO:0000313" key="14">
    <source>
        <dbReference type="EMBL" id="ORZ28252.1"/>
    </source>
</evidence>
<feature type="domain" description="DUS-like FMN-binding" evidence="13">
    <location>
        <begin position="86"/>
        <end position="384"/>
    </location>
</feature>
<dbReference type="NCBIfam" id="NF008774">
    <property type="entry name" value="PRK11815.1"/>
    <property type="match status" value="1"/>
</dbReference>
<dbReference type="Gene3D" id="3.20.20.70">
    <property type="entry name" value="Aldolase class I"/>
    <property type="match status" value="1"/>
</dbReference>
<keyword evidence="5" id="KW-0507">mRNA processing</keyword>
<dbReference type="PANTHER" id="PTHR42907:SF1">
    <property type="entry name" value="FMN-LINKED OXIDOREDUCTASES SUPERFAMILY PROTEIN"/>
    <property type="match status" value="1"/>
</dbReference>
<comment type="catalytic activity">
    <reaction evidence="11">
        <text>a 5,6-dihydrouridine in mRNA + NADP(+) = a uridine in mRNA + NADPH + H(+)</text>
        <dbReference type="Rhea" id="RHEA:69855"/>
        <dbReference type="Rhea" id="RHEA-COMP:14658"/>
        <dbReference type="Rhea" id="RHEA-COMP:17789"/>
        <dbReference type="ChEBI" id="CHEBI:15378"/>
        <dbReference type="ChEBI" id="CHEBI:57783"/>
        <dbReference type="ChEBI" id="CHEBI:58349"/>
        <dbReference type="ChEBI" id="CHEBI:65315"/>
        <dbReference type="ChEBI" id="CHEBI:74443"/>
    </reaction>
    <physiologicalReaction direction="right-to-left" evidence="11">
        <dbReference type="Rhea" id="RHEA:69857"/>
    </physiologicalReaction>
</comment>
<evidence type="ECO:0000256" key="2">
    <source>
        <dbReference type="ARBA" id="ARBA00022555"/>
    </source>
</evidence>
<comment type="caution">
    <text evidence="14">The sequence shown here is derived from an EMBL/GenBank/DDBJ whole genome shotgun (WGS) entry which is preliminary data.</text>
</comment>
<dbReference type="InterPro" id="IPR018517">
    <property type="entry name" value="tRNA_hU_synthase_CS"/>
</dbReference>
<protein>
    <submittedName>
        <fullName evidence="14">Dihydrouridine synthase-domain-containing protein</fullName>
    </submittedName>
</protein>
<dbReference type="PROSITE" id="PS01136">
    <property type="entry name" value="UPF0034"/>
    <property type="match status" value="1"/>
</dbReference>
<evidence type="ECO:0000256" key="12">
    <source>
        <dbReference type="SAM" id="MobiDB-lite"/>
    </source>
</evidence>
<evidence type="ECO:0000256" key="7">
    <source>
        <dbReference type="ARBA" id="ARBA00022857"/>
    </source>
</evidence>
<evidence type="ECO:0000256" key="4">
    <source>
        <dbReference type="ARBA" id="ARBA00022643"/>
    </source>
</evidence>
<evidence type="ECO:0000256" key="9">
    <source>
        <dbReference type="ARBA" id="ARBA00023002"/>
    </source>
</evidence>
<keyword evidence="4" id="KW-0288">FMN</keyword>
<dbReference type="InParanoid" id="A0A1Y2H5D2"/>
<evidence type="ECO:0000256" key="10">
    <source>
        <dbReference type="ARBA" id="ARBA00048342"/>
    </source>
</evidence>
<dbReference type="RefSeq" id="XP_021885937.1">
    <property type="nucleotide sequence ID" value="XM_022028386.1"/>
</dbReference>
<dbReference type="GeneID" id="33570229"/>
<dbReference type="Pfam" id="PF01207">
    <property type="entry name" value="Dus"/>
    <property type="match status" value="1"/>
</dbReference>
<evidence type="ECO:0000256" key="8">
    <source>
        <dbReference type="ARBA" id="ARBA00022884"/>
    </source>
</evidence>
<dbReference type="GO" id="GO:0017150">
    <property type="term" value="F:tRNA dihydrouridine synthase activity"/>
    <property type="evidence" value="ECO:0007669"/>
    <property type="project" value="InterPro"/>
</dbReference>
<dbReference type="SUPFAM" id="SSF51395">
    <property type="entry name" value="FMN-linked oxidoreductases"/>
    <property type="match status" value="1"/>
</dbReference>
<keyword evidence="15" id="KW-1185">Reference proteome</keyword>
<proteinExistence type="predicted"/>
<evidence type="ECO:0000313" key="15">
    <source>
        <dbReference type="Proteomes" id="UP000193648"/>
    </source>
</evidence>
<comment type="cofactor">
    <cofactor evidence="1">
        <name>FMN</name>
        <dbReference type="ChEBI" id="CHEBI:58210"/>
    </cofactor>
</comment>
<sequence>MSNITLINKTSFLQQQEQEQEQEQIHVALSSKDSSYSDNSYRSAQIQPVIDQLSSLSFGSAVAAEGLRTASGRSVDPRRIKLPIAVAPMVDVTTSHFLELCRIISPNFTLYSEMIHCNALIYNPKDLYNFFGEPWEGKVVQLGGSDPEAMAKAAKLVQDNGYKEINLNVGCPSPRVQKGAFGAVLMKTPSIVVDIIKEMGKVGVTIPITVKCRIGVDNLDSYEYLYDFIKLISTTTPVNHFIIHARKCWLKGLSPKQNRSIPPLKYEAVYQLAKDFPHLTITINGGFNTTQQIKEQLELVDGIMIGREVMDRPMFLAKVDAAHHNVPPENIKTTEEVIEEFLEYVLKIHERGTPHSNSVVMAPLKMLYGGRRGKEYRRRLADLILPRTKPLPDIVRDMRQMMKEMDFSASSSDVEPASESGNESETP</sequence>
<feature type="region of interest" description="Disordered" evidence="12">
    <location>
        <begin position="405"/>
        <end position="427"/>
    </location>
</feature>
<name>A0A1Y2H5D2_9FUNG</name>
<evidence type="ECO:0000259" key="13">
    <source>
        <dbReference type="Pfam" id="PF01207"/>
    </source>
</evidence>
<gene>
    <name evidence="14" type="ORF">BCR41DRAFT_391721</name>
</gene>
<keyword evidence="9" id="KW-0560">Oxidoreductase</keyword>
<evidence type="ECO:0000256" key="6">
    <source>
        <dbReference type="ARBA" id="ARBA00022694"/>
    </source>
</evidence>
<dbReference type="STRING" id="64571.A0A1Y2H5D2"/>
<evidence type="ECO:0000256" key="3">
    <source>
        <dbReference type="ARBA" id="ARBA00022630"/>
    </source>
</evidence>
<dbReference type="InterPro" id="IPR004653">
    <property type="entry name" value="DusA"/>
</dbReference>
<dbReference type="InterPro" id="IPR013785">
    <property type="entry name" value="Aldolase_TIM"/>
</dbReference>